<comment type="caution">
    <text evidence="1">The sequence shown here is derived from an EMBL/GenBank/DDBJ whole genome shotgun (WGS) entry which is preliminary data.</text>
</comment>
<accession>A0ABT7FCA8</accession>
<protein>
    <submittedName>
        <fullName evidence="1">Uncharacterized protein</fullName>
    </submittedName>
</protein>
<sequence length="53" mass="6114">MAERGRGYEQRLVRVEQALVELARMLAALLPEDRQRIMTATRHLPEHGNGDEE</sequence>
<gene>
    <name evidence="1" type="ORF">QO034_06425</name>
</gene>
<name>A0ABT7FCA8_9RHOB</name>
<organism evidence="1 2">
    <name type="scientific">Sedimentitalea xiamensis</name>
    <dbReference type="NCBI Taxonomy" id="3050037"/>
    <lineage>
        <taxon>Bacteria</taxon>
        <taxon>Pseudomonadati</taxon>
        <taxon>Pseudomonadota</taxon>
        <taxon>Alphaproteobacteria</taxon>
        <taxon>Rhodobacterales</taxon>
        <taxon>Paracoccaceae</taxon>
        <taxon>Sedimentitalea</taxon>
    </lineage>
</organism>
<reference evidence="1 2" key="1">
    <citation type="submission" date="2023-05" db="EMBL/GenBank/DDBJ databases">
        <title>Sedimentitalea sp. nov. JM2-8.</title>
        <authorList>
            <person name="Huang J."/>
        </authorList>
    </citation>
    <scope>NUCLEOTIDE SEQUENCE [LARGE SCALE GENOMIC DNA]</scope>
    <source>
        <strain evidence="1 2">JM2-8</strain>
    </source>
</reference>
<keyword evidence="2" id="KW-1185">Reference proteome</keyword>
<evidence type="ECO:0000313" key="2">
    <source>
        <dbReference type="Proteomes" id="UP001227126"/>
    </source>
</evidence>
<dbReference type="Proteomes" id="UP001227126">
    <property type="component" value="Unassembled WGS sequence"/>
</dbReference>
<evidence type="ECO:0000313" key="1">
    <source>
        <dbReference type="EMBL" id="MDK3072739.1"/>
    </source>
</evidence>
<proteinExistence type="predicted"/>
<dbReference type="RefSeq" id="WP_284484674.1">
    <property type="nucleotide sequence ID" value="NZ_JASNJE010000005.1"/>
</dbReference>
<dbReference type="EMBL" id="JASNJE010000005">
    <property type="protein sequence ID" value="MDK3072739.1"/>
    <property type="molecule type" value="Genomic_DNA"/>
</dbReference>